<reference evidence="2 3" key="1">
    <citation type="journal article" date="2018" name="Proc. R. Soc. B">
        <title>A non-coding region near Follistatin controls head colour polymorphism in the Gouldian finch.</title>
        <authorList>
            <person name="Toomey M.B."/>
            <person name="Marques C.I."/>
            <person name="Andrade P."/>
            <person name="Araujo P.M."/>
            <person name="Sabatino S."/>
            <person name="Gazda M.A."/>
            <person name="Afonso S."/>
            <person name="Lopes R.J."/>
            <person name="Corbo J.C."/>
            <person name="Carneiro M."/>
        </authorList>
    </citation>
    <scope>NUCLEOTIDE SEQUENCE [LARGE SCALE GENOMIC DNA]</scope>
    <source>
        <strain evidence="2">Red01</strain>
        <tissue evidence="2">Muscle</tissue>
    </source>
</reference>
<organism evidence="2 3">
    <name type="scientific">Chloebia gouldiae</name>
    <name type="common">Gouldian finch</name>
    <name type="synonym">Erythrura gouldiae</name>
    <dbReference type="NCBI Taxonomy" id="44316"/>
    <lineage>
        <taxon>Eukaryota</taxon>
        <taxon>Metazoa</taxon>
        <taxon>Chordata</taxon>
        <taxon>Craniata</taxon>
        <taxon>Vertebrata</taxon>
        <taxon>Euteleostomi</taxon>
        <taxon>Archelosauria</taxon>
        <taxon>Archosauria</taxon>
        <taxon>Dinosauria</taxon>
        <taxon>Saurischia</taxon>
        <taxon>Theropoda</taxon>
        <taxon>Coelurosauria</taxon>
        <taxon>Aves</taxon>
        <taxon>Neognathae</taxon>
        <taxon>Neoaves</taxon>
        <taxon>Telluraves</taxon>
        <taxon>Australaves</taxon>
        <taxon>Passeriformes</taxon>
        <taxon>Passeroidea</taxon>
        <taxon>Passeridae</taxon>
        <taxon>Chloebia</taxon>
    </lineage>
</organism>
<sequence>MLECPGNHPGHTLGIRGKRSCSSVMALAESFLRRNTAAISSKDFPFVSVRKQEEDEEQTRKDCKHVWSTQILQWEKISYCYVLETHSHDEVAGPVAEAGDSDGGRARALAEQLGYDKPGDGPRPHFEEDDEEEDCNHADIAHPGKLALQEDTRDDRELVQRPQRSSKGSGRDLADIHGHESRGEPCTEHTWVSPLLDTAQQPAETTSQIGKEDGACVLHPTTHQAPHTWLGTTCTLESLDSPQYSPVTALPEMMRMWDGPNFASPMRRFPAMERMFTTSMAFTLQGSSSTAPLAPHSAKAAIAMHKRNCEVT</sequence>
<comment type="caution">
    <text evidence="2">The sequence shown here is derived from an EMBL/GenBank/DDBJ whole genome shotgun (WGS) entry which is preliminary data.</text>
</comment>
<dbReference type="AlphaFoldDB" id="A0A3L8SEW4"/>
<name>A0A3L8SEW4_CHLGU</name>
<dbReference type="Proteomes" id="UP000276834">
    <property type="component" value="Unassembled WGS sequence"/>
</dbReference>
<keyword evidence="3" id="KW-1185">Reference proteome</keyword>
<feature type="region of interest" description="Disordered" evidence="1">
    <location>
        <begin position="114"/>
        <end position="187"/>
    </location>
</feature>
<feature type="compositionally biased region" description="Basic and acidic residues" evidence="1">
    <location>
        <begin position="117"/>
        <end position="126"/>
    </location>
</feature>
<feature type="compositionally biased region" description="Basic and acidic residues" evidence="1">
    <location>
        <begin position="135"/>
        <end position="159"/>
    </location>
</feature>
<accession>A0A3L8SEW4</accession>
<protein>
    <submittedName>
        <fullName evidence="2">Uncharacterized protein</fullName>
    </submittedName>
</protein>
<proteinExistence type="predicted"/>
<evidence type="ECO:0000313" key="2">
    <source>
        <dbReference type="EMBL" id="RLW00640.1"/>
    </source>
</evidence>
<dbReference type="EMBL" id="QUSF01000026">
    <property type="protein sequence ID" value="RLW00640.1"/>
    <property type="molecule type" value="Genomic_DNA"/>
</dbReference>
<evidence type="ECO:0000256" key="1">
    <source>
        <dbReference type="SAM" id="MobiDB-lite"/>
    </source>
</evidence>
<gene>
    <name evidence="2" type="ORF">DV515_00008584</name>
</gene>
<feature type="compositionally biased region" description="Basic and acidic residues" evidence="1">
    <location>
        <begin position="169"/>
        <end position="187"/>
    </location>
</feature>
<evidence type="ECO:0000313" key="3">
    <source>
        <dbReference type="Proteomes" id="UP000276834"/>
    </source>
</evidence>